<dbReference type="FunFam" id="1.10.10.60:FF:000007">
    <property type="entry name" value="Two-component response regulator"/>
    <property type="match status" value="1"/>
</dbReference>
<feature type="domain" description="HTH myb-type" evidence="6">
    <location>
        <begin position="120"/>
        <end position="179"/>
    </location>
</feature>
<evidence type="ECO:0000313" key="7">
    <source>
        <dbReference type="EMBL" id="KAJ8438465.1"/>
    </source>
</evidence>
<comment type="subcellular location">
    <subcellularLocation>
        <location evidence="1">Nucleus</location>
    </subcellularLocation>
</comment>
<dbReference type="PANTHER" id="PTHR31442">
    <property type="entry name" value="HOMEODOMAIN-LIKE SUPERFAMILY PROTEIN-RELATED"/>
    <property type="match status" value="1"/>
</dbReference>
<dbReference type="PROSITE" id="PS51294">
    <property type="entry name" value="HTH_MYB"/>
    <property type="match status" value="1"/>
</dbReference>
<evidence type="ECO:0000256" key="5">
    <source>
        <dbReference type="SAM" id="MobiDB-lite"/>
    </source>
</evidence>
<keyword evidence="3" id="KW-0804">Transcription</keyword>
<keyword evidence="8" id="KW-1185">Reference proteome</keyword>
<dbReference type="Pfam" id="PF00249">
    <property type="entry name" value="Myb_DNA-binding"/>
    <property type="match status" value="1"/>
</dbReference>
<dbReference type="InterPro" id="IPR009057">
    <property type="entry name" value="Homeodomain-like_sf"/>
</dbReference>
<keyword evidence="2" id="KW-0805">Transcription regulation</keyword>
<dbReference type="InterPro" id="IPR044841">
    <property type="entry name" value="LUX/BOA-like"/>
</dbReference>
<gene>
    <name evidence="7" type="ORF">Cgig2_027145</name>
</gene>
<proteinExistence type="predicted"/>
<dbReference type="InterPro" id="IPR001005">
    <property type="entry name" value="SANT/Myb"/>
</dbReference>
<dbReference type="GO" id="GO:0005634">
    <property type="term" value="C:nucleus"/>
    <property type="evidence" value="ECO:0007669"/>
    <property type="project" value="UniProtKB-SubCell"/>
</dbReference>
<organism evidence="7 8">
    <name type="scientific">Carnegiea gigantea</name>
    <dbReference type="NCBI Taxonomy" id="171969"/>
    <lineage>
        <taxon>Eukaryota</taxon>
        <taxon>Viridiplantae</taxon>
        <taxon>Streptophyta</taxon>
        <taxon>Embryophyta</taxon>
        <taxon>Tracheophyta</taxon>
        <taxon>Spermatophyta</taxon>
        <taxon>Magnoliopsida</taxon>
        <taxon>eudicotyledons</taxon>
        <taxon>Gunneridae</taxon>
        <taxon>Pentapetalae</taxon>
        <taxon>Caryophyllales</taxon>
        <taxon>Cactineae</taxon>
        <taxon>Cactaceae</taxon>
        <taxon>Cactoideae</taxon>
        <taxon>Echinocereeae</taxon>
        <taxon>Carnegiea</taxon>
    </lineage>
</organism>
<dbReference type="SUPFAM" id="SSF46689">
    <property type="entry name" value="Homeodomain-like"/>
    <property type="match status" value="1"/>
</dbReference>
<dbReference type="GO" id="GO:0003677">
    <property type="term" value="F:DNA binding"/>
    <property type="evidence" value="ECO:0007669"/>
    <property type="project" value="InterPro"/>
</dbReference>
<reference evidence="7" key="1">
    <citation type="submission" date="2022-04" db="EMBL/GenBank/DDBJ databases">
        <title>Carnegiea gigantea Genome sequencing and assembly v2.</title>
        <authorList>
            <person name="Copetti D."/>
            <person name="Sanderson M.J."/>
            <person name="Burquez A."/>
            <person name="Wojciechowski M.F."/>
        </authorList>
    </citation>
    <scope>NUCLEOTIDE SEQUENCE</scope>
    <source>
        <strain evidence="7">SGP5-SGP5p</strain>
        <tissue evidence="7">Aerial part</tissue>
    </source>
</reference>
<keyword evidence="4" id="KW-0539">Nucleus</keyword>
<dbReference type="Proteomes" id="UP001153076">
    <property type="component" value="Unassembled WGS sequence"/>
</dbReference>
<accession>A0A9Q1QFB8</accession>
<dbReference type="EMBL" id="JAKOGI010000253">
    <property type="protein sequence ID" value="KAJ8438465.1"/>
    <property type="molecule type" value="Genomic_DNA"/>
</dbReference>
<evidence type="ECO:0000256" key="4">
    <source>
        <dbReference type="ARBA" id="ARBA00023242"/>
    </source>
</evidence>
<name>A0A9Q1QFB8_9CARY</name>
<feature type="region of interest" description="Disordered" evidence="5">
    <location>
        <begin position="86"/>
        <end position="122"/>
    </location>
</feature>
<dbReference type="OrthoDB" id="60033at2759"/>
<protein>
    <recommendedName>
        <fullName evidence="6">HTH myb-type domain-containing protein</fullName>
    </recommendedName>
</protein>
<evidence type="ECO:0000313" key="8">
    <source>
        <dbReference type="Proteomes" id="UP001153076"/>
    </source>
</evidence>
<comment type="caution">
    <text evidence="7">The sequence shown here is derived from an EMBL/GenBank/DDBJ whole genome shotgun (WGS) entry which is preliminary data.</text>
</comment>
<evidence type="ECO:0000256" key="1">
    <source>
        <dbReference type="ARBA" id="ARBA00004123"/>
    </source>
</evidence>
<dbReference type="InterPro" id="IPR017930">
    <property type="entry name" value="Myb_dom"/>
</dbReference>
<dbReference type="GO" id="GO:0003700">
    <property type="term" value="F:DNA-binding transcription factor activity"/>
    <property type="evidence" value="ECO:0007669"/>
    <property type="project" value="InterPro"/>
</dbReference>
<dbReference type="InterPro" id="IPR006447">
    <property type="entry name" value="Myb_dom_plants"/>
</dbReference>
<evidence type="ECO:0000256" key="2">
    <source>
        <dbReference type="ARBA" id="ARBA00023015"/>
    </source>
</evidence>
<sequence>MCKHKKQRLSAMEAQTQIAIKMHELEMGLPSLDDLAPLTQSLIPPQLALAFGINPEPSRTPIDLNKAVHESYSSICHREENHSFEPPLRLLPRPDCSKTKRVESSGPKEGGGEDNGTGRAIKRPRLVWTPQLHQRFVDVIERLGIGKAVPKTIMEMMNVEGLTRENVASHLQKYRLYLKRMEGLSNESHSNPRQVPSLMDCDGFGPGPMLVQQPPPLHCNPPSLVPMPTVVGPLSGPYGLGPMGFPVAGSASPGYCGLESGALNMHWSRQRGAWGSGTLAYLQGWVLKGAAY</sequence>
<dbReference type="Gene3D" id="1.10.10.60">
    <property type="entry name" value="Homeodomain-like"/>
    <property type="match status" value="1"/>
</dbReference>
<dbReference type="NCBIfam" id="TIGR01557">
    <property type="entry name" value="myb_SHAQKYF"/>
    <property type="match status" value="1"/>
</dbReference>
<evidence type="ECO:0000259" key="6">
    <source>
        <dbReference type="PROSITE" id="PS51294"/>
    </source>
</evidence>
<evidence type="ECO:0000256" key="3">
    <source>
        <dbReference type="ARBA" id="ARBA00023163"/>
    </source>
</evidence>
<dbReference type="AlphaFoldDB" id="A0A9Q1QFB8"/>
<dbReference type="PANTHER" id="PTHR31442:SF29">
    <property type="entry name" value="HOMEODOMAIN-LIKE SUPERFAMILY PROTEIN"/>
    <property type="match status" value="1"/>
</dbReference>